<dbReference type="EMBL" id="WQMT02000008">
    <property type="protein sequence ID" value="KAG9219772.1"/>
    <property type="molecule type" value="Genomic_DNA"/>
</dbReference>
<name>A0ACB7ING8_PLECO</name>
<proteinExistence type="predicted"/>
<gene>
    <name evidence="1" type="ORF">CCMSSC00406_0008149</name>
</gene>
<evidence type="ECO:0000313" key="1">
    <source>
        <dbReference type="EMBL" id="KAG9219772.1"/>
    </source>
</evidence>
<sequence>MHTNASLDPSNWLVFVNAVCFYVSSTPPNQPLPESKQIMKSTYEQNMLLRLLVHKIFVCSVCALHILSTFAGEELGLCAAQPPASHKSSGPAAHSTILITTTCAGLVMTAIRLWCFATLGKHFDFQVNIKKTHQLITSGPYSFVRHPAYTSAFGSWVAITMVMFSEDHWFSRCAQKSTVGWVAGWVWLVEVAMLGYTALAVRPKVEDEELKKHFGNEWDEWAAKVPYRIFPYVY</sequence>
<organism evidence="1 2">
    <name type="scientific">Pleurotus cornucopiae</name>
    <name type="common">Cornucopia mushroom</name>
    <dbReference type="NCBI Taxonomy" id="5321"/>
    <lineage>
        <taxon>Eukaryota</taxon>
        <taxon>Fungi</taxon>
        <taxon>Dikarya</taxon>
        <taxon>Basidiomycota</taxon>
        <taxon>Agaricomycotina</taxon>
        <taxon>Agaricomycetes</taxon>
        <taxon>Agaricomycetidae</taxon>
        <taxon>Agaricales</taxon>
        <taxon>Pleurotineae</taxon>
        <taxon>Pleurotaceae</taxon>
        <taxon>Pleurotus</taxon>
    </lineage>
</organism>
<dbReference type="Proteomes" id="UP000824881">
    <property type="component" value="Unassembled WGS sequence"/>
</dbReference>
<evidence type="ECO:0000313" key="2">
    <source>
        <dbReference type="Proteomes" id="UP000824881"/>
    </source>
</evidence>
<comment type="caution">
    <text evidence="1">The sequence shown here is derived from an EMBL/GenBank/DDBJ whole genome shotgun (WGS) entry which is preliminary data.</text>
</comment>
<protein>
    <submittedName>
        <fullName evidence="1">Uncharacterized protein</fullName>
    </submittedName>
</protein>
<keyword evidence="2" id="KW-1185">Reference proteome</keyword>
<reference evidence="1 2" key="1">
    <citation type="journal article" date="2021" name="Appl. Environ. Microbiol.">
        <title>Genetic linkage and physical mapping for an oyster mushroom Pleurotus cornucopiae and QTL analysis for the trait cap color.</title>
        <authorList>
            <person name="Zhang Y."/>
            <person name="Gao W."/>
            <person name="Sonnenberg A."/>
            <person name="Chen Q."/>
            <person name="Zhang J."/>
            <person name="Huang C."/>
        </authorList>
    </citation>
    <scope>NUCLEOTIDE SEQUENCE [LARGE SCALE GENOMIC DNA]</scope>
    <source>
        <strain evidence="1">CCMSSC00406</strain>
    </source>
</reference>
<accession>A0ACB7ING8</accession>